<dbReference type="NCBIfam" id="NF003976">
    <property type="entry name" value="PRK05469.1"/>
    <property type="match status" value="1"/>
</dbReference>
<dbReference type="PROSITE" id="PS00758">
    <property type="entry name" value="ARGE_DAPE_CPG2_1"/>
    <property type="match status" value="1"/>
</dbReference>
<dbReference type="HAMAP" id="MF_00550">
    <property type="entry name" value="Aminopeptidase_M20"/>
    <property type="match status" value="1"/>
</dbReference>
<dbReference type="SUPFAM" id="SSF53187">
    <property type="entry name" value="Zn-dependent exopeptidases"/>
    <property type="match status" value="1"/>
</dbReference>
<evidence type="ECO:0000259" key="12">
    <source>
        <dbReference type="Pfam" id="PF07687"/>
    </source>
</evidence>
<comment type="cofactor">
    <cofactor evidence="9 11">
        <name>Zn(2+)</name>
        <dbReference type="ChEBI" id="CHEBI:29105"/>
    </cofactor>
    <text evidence="9 11">Binds 2 Zn(2+) ions per subunit.</text>
</comment>
<gene>
    <name evidence="9 13" type="primary">pepT</name>
    <name evidence="13" type="ORF">CTLFYP3_00958</name>
</gene>
<evidence type="ECO:0000313" key="13">
    <source>
        <dbReference type="EMBL" id="VYT90124.1"/>
    </source>
</evidence>
<dbReference type="InterPro" id="IPR011650">
    <property type="entry name" value="Peptidase_M20_dimer"/>
</dbReference>
<feature type="active site" description="Proton acceptor" evidence="9 10">
    <location>
        <position position="173"/>
    </location>
</feature>
<dbReference type="NCBIfam" id="TIGR01882">
    <property type="entry name" value="peptidase-T"/>
    <property type="match status" value="1"/>
</dbReference>
<keyword evidence="6 9" id="KW-0378">Hydrolase</keyword>
<organism evidence="13">
    <name type="scientific">Clostridium tertium</name>
    <dbReference type="NCBI Taxonomy" id="1559"/>
    <lineage>
        <taxon>Bacteria</taxon>
        <taxon>Bacillati</taxon>
        <taxon>Bacillota</taxon>
        <taxon>Clostridia</taxon>
        <taxon>Eubacteriales</taxon>
        <taxon>Clostridiaceae</taxon>
        <taxon>Clostridium</taxon>
    </lineage>
</organism>
<evidence type="ECO:0000256" key="10">
    <source>
        <dbReference type="PIRSR" id="PIRSR037215-1"/>
    </source>
</evidence>
<feature type="binding site" evidence="9 11">
    <location>
        <position position="378"/>
    </location>
    <ligand>
        <name>Zn(2+)</name>
        <dbReference type="ChEBI" id="CHEBI:29105"/>
        <label>2</label>
    </ligand>
</feature>
<evidence type="ECO:0000256" key="11">
    <source>
        <dbReference type="PIRSR" id="PIRSR037215-2"/>
    </source>
</evidence>
<dbReference type="PANTHER" id="PTHR42994">
    <property type="entry name" value="PEPTIDASE T"/>
    <property type="match status" value="1"/>
</dbReference>
<comment type="function">
    <text evidence="9">Cleaves the N-terminal amino acid of tripeptides.</text>
</comment>
<dbReference type="Gene3D" id="3.40.630.10">
    <property type="entry name" value="Zn peptidases"/>
    <property type="match status" value="1"/>
</dbReference>
<comment type="subcellular location">
    <subcellularLocation>
        <location evidence="9">Cytoplasm</location>
    </subcellularLocation>
</comment>
<evidence type="ECO:0000256" key="4">
    <source>
        <dbReference type="ARBA" id="ARBA00022670"/>
    </source>
</evidence>
<dbReference type="GO" id="GO:0006508">
    <property type="term" value="P:proteolysis"/>
    <property type="evidence" value="ECO:0007669"/>
    <property type="project" value="UniProtKB-UniRule"/>
</dbReference>
<feature type="binding site" evidence="9 11">
    <location>
        <position position="78"/>
    </location>
    <ligand>
        <name>Zn(2+)</name>
        <dbReference type="ChEBI" id="CHEBI:29105"/>
        <label>1</label>
    </ligand>
</feature>
<evidence type="ECO:0000256" key="3">
    <source>
        <dbReference type="ARBA" id="ARBA00022438"/>
    </source>
</evidence>
<comment type="similarity">
    <text evidence="2 9">Belongs to the peptidase M20B family.</text>
</comment>
<dbReference type="AlphaFoldDB" id="A0A6N3AD98"/>
<dbReference type="InterPro" id="IPR002933">
    <property type="entry name" value="Peptidase_M20"/>
</dbReference>
<dbReference type="NCBIfam" id="NF009920">
    <property type="entry name" value="PRK13381.1"/>
    <property type="match status" value="1"/>
</dbReference>
<evidence type="ECO:0000256" key="5">
    <source>
        <dbReference type="ARBA" id="ARBA00022723"/>
    </source>
</evidence>
<feature type="binding site" evidence="9 11">
    <location>
        <position position="196"/>
    </location>
    <ligand>
        <name>Zn(2+)</name>
        <dbReference type="ChEBI" id="CHEBI:29105"/>
        <label>1</label>
    </ligand>
</feature>
<keyword evidence="9" id="KW-0963">Cytoplasm</keyword>
<feature type="binding site" evidence="9 11">
    <location>
        <position position="139"/>
    </location>
    <ligand>
        <name>Zn(2+)</name>
        <dbReference type="ChEBI" id="CHEBI:29105"/>
        <label>2</label>
    </ligand>
</feature>
<keyword evidence="3 9" id="KW-0031">Aminopeptidase</keyword>
<keyword evidence="5 9" id="KW-0479">Metal-binding</keyword>
<dbReference type="GO" id="GO:0008237">
    <property type="term" value="F:metallopeptidase activity"/>
    <property type="evidence" value="ECO:0007669"/>
    <property type="project" value="UniProtKB-KW"/>
</dbReference>
<keyword evidence="8 9" id="KW-0482">Metalloprotease</keyword>
<keyword evidence="4 9" id="KW-0645">Protease</keyword>
<feature type="active site" evidence="9 10">
    <location>
        <position position="80"/>
    </location>
</feature>
<evidence type="ECO:0000256" key="7">
    <source>
        <dbReference type="ARBA" id="ARBA00022833"/>
    </source>
</evidence>
<dbReference type="PROSITE" id="PS00759">
    <property type="entry name" value="ARGE_DAPE_CPG2_2"/>
    <property type="match status" value="1"/>
</dbReference>
<dbReference type="PANTHER" id="PTHR42994:SF1">
    <property type="entry name" value="PEPTIDASE T"/>
    <property type="match status" value="1"/>
</dbReference>
<evidence type="ECO:0000256" key="8">
    <source>
        <dbReference type="ARBA" id="ARBA00023049"/>
    </source>
</evidence>
<sequence>MKKVEERFLEYVKMNTKSDETTRVTPSTKGQLVLAEKLYNELKELGLKDARISEYGYVYATLEKNCNKDIPTIGFIAHMDTAPDYSGENVKPQIVENYDGGDIKLNDSVVLSPKFSPELKQYVGQRLITTDGTTLLGADDKAGLAEIMTAVEYLINHPEIEHGDIKVGFTPDEEIGEGADHFDVQGFGADFAYTMDGGRIGELEFENFNAAGLKVKIKGVNVHPGYAKDKMLNSIMVANEFINSLPLNEVPEKTEKYEGFYHLTDIEATVENTTLSYIIRDFFTDTFEARKNKIREIEKELNEKYGAGTVVAEIKDQYNNMKEKIEPLMHIVENAKEAMIEANITPNIRPIRGGTDGARLSFMGLPTPNIFAGGENFHGKYEYVPVESLEKAVEVIVNIVKRYGNASAQ</sequence>
<dbReference type="GO" id="GO:0045148">
    <property type="term" value="F:tripeptide aminopeptidase activity"/>
    <property type="evidence" value="ECO:0007669"/>
    <property type="project" value="UniProtKB-UniRule"/>
</dbReference>
<evidence type="ECO:0000256" key="9">
    <source>
        <dbReference type="HAMAP-Rule" id="MF_00550"/>
    </source>
</evidence>
<dbReference type="GO" id="GO:0043171">
    <property type="term" value="P:peptide catabolic process"/>
    <property type="evidence" value="ECO:0007669"/>
    <property type="project" value="UniProtKB-UniRule"/>
</dbReference>
<feature type="binding site" evidence="9 11">
    <location>
        <position position="139"/>
    </location>
    <ligand>
        <name>Zn(2+)</name>
        <dbReference type="ChEBI" id="CHEBI:29105"/>
        <label>1</label>
    </ligand>
</feature>
<dbReference type="GO" id="GO:0005829">
    <property type="term" value="C:cytosol"/>
    <property type="evidence" value="ECO:0007669"/>
    <property type="project" value="TreeGrafter"/>
</dbReference>
<dbReference type="SUPFAM" id="SSF55031">
    <property type="entry name" value="Bacterial exopeptidase dimerisation domain"/>
    <property type="match status" value="1"/>
</dbReference>
<accession>A0A6N3AD98</accession>
<dbReference type="EMBL" id="CACRTO010000008">
    <property type="protein sequence ID" value="VYT90124.1"/>
    <property type="molecule type" value="Genomic_DNA"/>
</dbReference>
<evidence type="ECO:0000256" key="2">
    <source>
        <dbReference type="ARBA" id="ARBA00009692"/>
    </source>
</evidence>
<dbReference type="GO" id="GO:0008270">
    <property type="term" value="F:zinc ion binding"/>
    <property type="evidence" value="ECO:0007669"/>
    <property type="project" value="UniProtKB-UniRule"/>
</dbReference>
<dbReference type="PIRSF" id="PIRSF037215">
    <property type="entry name" value="Peptidase_M20B"/>
    <property type="match status" value="1"/>
</dbReference>
<protein>
    <recommendedName>
        <fullName evidence="9">Peptidase T</fullName>
        <ecNumber evidence="9">3.4.11.4</ecNumber>
    </recommendedName>
    <alternativeName>
        <fullName evidence="9">Aminotripeptidase</fullName>
        <shortName evidence="9">Tripeptidase</shortName>
    </alternativeName>
    <alternativeName>
        <fullName evidence="9">Tripeptide aminopeptidase</fullName>
    </alternativeName>
</protein>
<dbReference type="Gene3D" id="3.30.70.360">
    <property type="match status" value="1"/>
</dbReference>
<reference evidence="13" key="1">
    <citation type="submission" date="2019-11" db="EMBL/GenBank/DDBJ databases">
        <authorList>
            <person name="Feng L."/>
        </authorList>
    </citation>
    <scope>NUCLEOTIDE SEQUENCE</scope>
    <source>
        <strain evidence="13">CTertiumLFYP3</strain>
    </source>
</reference>
<dbReference type="EC" id="3.4.11.4" evidence="9"/>
<feature type="binding site" evidence="9 11">
    <location>
        <position position="174"/>
    </location>
    <ligand>
        <name>Zn(2+)</name>
        <dbReference type="ChEBI" id="CHEBI:29105"/>
        <label>2</label>
    </ligand>
</feature>
<dbReference type="Pfam" id="PF01546">
    <property type="entry name" value="Peptidase_M20"/>
    <property type="match status" value="1"/>
</dbReference>
<feature type="domain" description="Peptidase M20 dimerisation" evidence="12">
    <location>
        <begin position="206"/>
        <end position="307"/>
    </location>
</feature>
<dbReference type="Pfam" id="PF07687">
    <property type="entry name" value="M20_dimer"/>
    <property type="match status" value="1"/>
</dbReference>
<comment type="catalytic activity">
    <reaction evidence="1 9">
        <text>Release of the N-terminal residue from a tripeptide.</text>
        <dbReference type="EC" id="3.4.11.4"/>
    </reaction>
</comment>
<dbReference type="CDD" id="cd03892">
    <property type="entry name" value="M20_peptT"/>
    <property type="match status" value="1"/>
</dbReference>
<keyword evidence="7 9" id="KW-0862">Zinc</keyword>
<dbReference type="InterPro" id="IPR001261">
    <property type="entry name" value="ArgE/DapE_CS"/>
</dbReference>
<dbReference type="InterPro" id="IPR010161">
    <property type="entry name" value="Peptidase_M20B"/>
</dbReference>
<dbReference type="InterPro" id="IPR036264">
    <property type="entry name" value="Bact_exopeptidase_dim_dom"/>
</dbReference>
<evidence type="ECO:0000256" key="6">
    <source>
        <dbReference type="ARBA" id="ARBA00022801"/>
    </source>
</evidence>
<proteinExistence type="inferred from homology"/>
<evidence type="ECO:0000256" key="1">
    <source>
        <dbReference type="ARBA" id="ARBA00000870"/>
    </source>
</evidence>
<name>A0A6N3AD98_9CLOT</name>